<dbReference type="Pfam" id="PF00563">
    <property type="entry name" value="EAL"/>
    <property type="match status" value="1"/>
</dbReference>
<protein>
    <submittedName>
        <fullName evidence="2">Diguanylate phosphodiesterase</fullName>
    </submittedName>
</protein>
<reference evidence="2 3" key="1">
    <citation type="journal article" date="2010" name="Stand. Genomic Sci.">
        <title>Complete genome sequence of Meiothermus silvanus type strain (VI-R2).</title>
        <authorList>
            <person name="Sikorski J."/>
            <person name="Tindall B.J."/>
            <person name="Lowry S."/>
            <person name="Lucas S."/>
            <person name="Nolan M."/>
            <person name="Copeland A."/>
            <person name="Glavina Del Rio T."/>
            <person name="Tice H."/>
            <person name="Cheng J.F."/>
            <person name="Han C."/>
            <person name="Pitluck S."/>
            <person name="Liolios K."/>
            <person name="Ivanova N."/>
            <person name="Mavromatis K."/>
            <person name="Mikhailova N."/>
            <person name="Pati A."/>
            <person name="Goodwin L."/>
            <person name="Chen A."/>
            <person name="Palaniappan K."/>
            <person name="Land M."/>
            <person name="Hauser L."/>
            <person name="Chang Y.J."/>
            <person name="Jeffries C.D."/>
            <person name="Rohde M."/>
            <person name="Goker M."/>
            <person name="Woyke T."/>
            <person name="Bristow J."/>
            <person name="Eisen J.A."/>
            <person name="Markowitz V."/>
            <person name="Hugenholtz P."/>
            <person name="Kyrpides N.C."/>
            <person name="Klenk H.P."/>
            <person name="Lapidus A."/>
        </authorList>
    </citation>
    <scope>NUCLEOTIDE SEQUENCE [LARGE SCALE GENOMIC DNA]</scope>
    <source>
        <strain evidence="3">ATCC 700542 / DSM 9946 / VI-R2</strain>
    </source>
</reference>
<organism evidence="2 3">
    <name type="scientific">Allomeiothermus silvanus (strain ATCC 700542 / DSM 9946 / NBRC 106475 / NCIMB 13440 / VI-R2)</name>
    <name type="common">Thermus silvanus</name>
    <dbReference type="NCBI Taxonomy" id="526227"/>
    <lineage>
        <taxon>Bacteria</taxon>
        <taxon>Thermotogati</taxon>
        <taxon>Deinococcota</taxon>
        <taxon>Deinococci</taxon>
        <taxon>Thermales</taxon>
        <taxon>Thermaceae</taxon>
        <taxon>Allomeiothermus</taxon>
    </lineage>
</organism>
<dbReference type="AlphaFoldDB" id="D7BFG4"/>
<dbReference type="PROSITE" id="PS50883">
    <property type="entry name" value="EAL"/>
    <property type="match status" value="1"/>
</dbReference>
<dbReference type="Gene3D" id="3.20.20.450">
    <property type="entry name" value="EAL domain"/>
    <property type="match status" value="1"/>
</dbReference>
<dbReference type="EMBL" id="CP002042">
    <property type="protein sequence ID" value="ADH63517.1"/>
    <property type="molecule type" value="Genomic_DNA"/>
</dbReference>
<keyword evidence="3" id="KW-1185">Reference proteome</keyword>
<dbReference type="KEGG" id="msv:Mesil_1631"/>
<dbReference type="eggNOG" id="COG2200">
    <property type="taxonomic scope" value="Bacteria"/>
</dbReference>
<evidence type="ECO:0000259" key="1">
    <source>
        <dbReference type="PROSITE" id="PS50883"/>
    </source>
</evidence>
<dbReference type="Proteomes" id="UP000001916">
    <property type="component" value="Chromosome"/>
</dbReference>
<proteinExistence type="predicted"/>
<dbReference type="InterPro" id="IPR050706">
    <property type="entry name" value="Cyclic-di-GMP_PDE-like"/>
</dbReference>
<dbReference type="InterPro" id="IPR001633">
    <property type="entry name" value="EAL_dom"/>
</dbReference>
<dbReference type="PANTHER" id="PTHR33121">
    <property type="entry name" value="CYCLIC DI-GMP PHOSPHODIESTERASE PDEF"/>
    <property type="match status" value="1"/>
</dbReference>
<gene>
    <name evidence="2" type="ordered locus">Mesil_1631</name>
</gene>
<accession>D7BFG4</accession>
<feature type="domain" description="EAL" evidence="1">
    <location>
        <begin position="1"/>
        <end position="88"/>
    </location>
</feature>
<dbReference type="HOGENOM" id="CLU_2465432_0_0_0"/>
<evidence type="ECO:0000313" key="2">
    <source>
        <dbReference type="EMBL" id="ADH63517.1"/>
    </source>
</evidence>
<evidence type="ECO:0000313" key="3">
    <source>
        <dbReference type="Proteomes" id="UP000001916"/>
    </source>
</evidence>
<dbReference type="STRING" id="526227.Mesil_1631"/>
<dbReference type="GO" id="GO:0071111">
    <property type="term" value="F:cyclic-guanylate-specific phosphodiesterase activity"/>
    <property type="evidence" value="ECO:0007669"/>
    <property type="project" value="InterPro"/>
</dbReference>
<dbReference type="PANTHER" id="PTHR33121:SF71">
    <property type="entry name" value="OXYGEN SENSOR PROTEIN DOSP"/>
    <property type="match status" value="1"/>
</dbReference>
<sequence>MPIRAIKLGQGFLSSLGEDPLPESPTARVLTAVKSMGEGLGLGVIVEGIETKAQHRYLLAQGFRFGQGYLLGRPADARGTGRRLKQRR</sequence>
<name>D7BFG4_ALLS1</name>
<dbReference type="InterPro" id="IPR035919">
    <property type="entry name" value="EAL_sf"/>
</dbReference>
<dbReference type="SUPFAM" id="SSF141868">
    <property type="entry name" value="EAL domain-like"/>
    <property type="match status" value="1"/>
</dbReference>